<dbReference type="InterPro" id="IPR050571">
    <property type="entry name" value="Class-IV_PLP-Dep_Aminotrnsfr"/>
</dbReference>
<dbReference type="AlphaFoldDB" id="A0A7M2WQS2"/>
<dbReference type="PANTHER" id="PTHR42743:SF10">
    <property type="entry name" value="D-ALANINE AMINOTRANSFERASE"/>
    <property type="match status" value="1"/>
</dbReference>
<dbReference type="RefSeq" id="WP_206290802.1">
    <property type="nucleotide sequence ID" value="NZ_CP063458.1"/>
</dbReference>
<dbReference type="NCBIfam" id="TIGR01121">
    <property type="entry name" value="D_amino_aminoT"/>
    <property type="match status" value="1"/>
</dbReference>
<dbReference type="InterPro" id="IPR036038">
    <property type="entry name" value="Aminotransferase-like"/>
</dbReference>
<organism evidence="13 14">
    <name type="scientific">Humisphaera borealis</name>
    <dbReference type="NCBI Taxonomy" id="2807512"/>
    <lineage>
        <taxon>Bacteria</taxon>
        <taxon>Pseudomonadati</taxon>
        <taxon>Planctomycetota</taxon>
        <taxon>Phycisphaerae</taxon>
        <taxon>Tepidisphaerales</taxon>
        <taxon>Tepidisphaeraceae</taxon>
        <taxon>Humisphaera</taxon>
    </lineage>
</organism>
<accession>A0A7M2WQS2</accession>
<dbReference type="Pfam" id="PF01063">
    <property type="entry name" value="Aminotran_4"/>
    <property type="match status" value="1"/>
</dbReference>
<dbReference type="InterPro" id="IPR018300">
    <property type="entry name" value="Aminotrans_IV_CS"/>
</dbReference>
<name>A0A7M2WQS2_9BACT</name>
<comment type="catalytic activity">
    <reaction evidence="9 12">
        <text>D-alanine + 2-oxoglutarate = D-glutamate + pyruvate</text>
        <dbReference type="Rhea" id="RHEA:15869"/>
        <dbReference type="ChEBI" id="CHEBI:15361"/>
        <dbReference type="ChEBI" id="CHEBI:16810"/>
        <dbReference type="ChEBI" id="CHEBI:29986"/>
        <dbReference type="ChEBI" id="CHEBI:57416"/>
        <dbReference type="EC" id="2.6.1.21"/>
    </reaction>
</comment>
<evidence type="ECO:0000256" key="4">
    <source>
        <dbReference type="ARBA" id="ARBA00012874"/>
    </source>
</evidence>
<evidence type="ECO:0000256" key="12">
    <source>
        <dbReference type="RuleBase" id="RU004520"/>
    </source>
</evidence>
<keyword evidence="7 13" id="KW-0808">Transferase</keyword>
<comment type="subunit">
    <text evidence="3">Homodimer.</text>
</comment>
<dbReference type="Gene3D" id="3.20.10.10">
    <property type="entry name" value="D-amino Acid Aminotransferase, subunit A, domain 2"/>
    <property type="match status" value="1"/>
</dbReference>
<keyword evidence="6 13" id="KW-0032">Aminotransferase</keyword>
<dbReference type="GO" id="GO:0030170">
    <property type="term" value="F:pyridoxal phosphate binding"/>
    <property type="evidence" value="ECO:0007669"/>
    <property type="project" value="InterPro"/>
</dbReference>
<evidence type="ECO:0000256" key="6">
    <source>
        <dbReference type="ARBA" id="ARBA00022576"/>
    </source>
</evidence>
<dbReference type="InterPro" id="IPR043132">
    <property type="entry name" value="BCAT-like_C"/>
</dbReference>
<evidence type="ECO:0000256" key="1">
    <source>
        <dbReference type="ARBA" id="ARBA00001933"/>
    </source>
</evidence>
<keyword evidence="8 11" id="KW-0663">Pyridoxal phosphate</keyword>
<keyword evidence="14" id="KW-1185">Reference proteome</keyword>
<evidence type="ECO:0000256" key="2">
    <source>
        <dbReference type="ARBA" id="ARBA00009320"/>
    </source>
</evidence>
<dbReference type="SUPFAM" id="SSF56752">
    <property type="entry name" value="D-aminoacid aminotransferase-like PLP-dependent enzymes"/>
    <property type="match status" value="1"/>
</dbReference>
<dbReference type="FunFam" id="3.20.10.10:FF:000002">
    <property type="entry name" value="D-alanine aminotransferase"/>
    <property type="match status" value="1"/>
</dbReference>
<gene>
    <name evidence="13" type="primary">dat</name>
    <name evidence="13" type="ORF">IPV69_16560</name>
</gene>
<evidence type="ECO:0000256" key="5">
    <source>
        <dbReference type="ARBA" id="ARBA00021779"/>
    </source>
</evidence>
<comment type="cofactor">
    <cofactor evidence="1 11">
        <name>pyridoxal 5'-phosphate</name>
        <dbReference type="ChEBI" id="CHEBI:597326"/>
    </cofactor>
</comment>
<proteinExistence type="inferred from homology"/>
<evidence type="ECO:0000256" key="3">
    <source>
        <dbReference type="ARBA" id="ARBA00011738"/>
    </source>
</evidence>
<sequence length="284" mass="31537">MSELVYINGEIIPMADARIGVEDRGYQFADGVYEVFRLYNGRPFTFKEHLDRLERSAAGIKLALPTPRTELEAGLLKLVDRSGVREGMIYLQATRGVAPRNHVFPESPSGTVVAYCRPLPPIPNPGEGEGAKLMAVPDERWKRCWIKSIALLANVLAKNEAVSQGYDEAVFVENGVVTECSASNVFAIINGKIVTHPVGSKVLPGITREVLFQCAAELKIEVDERTLMESEAVRAQELFITSTTREISWVARWNEKYIGQGRCGPLTAKLHRAIQQRVRQETNG</sequence>
<comment type="similarity">
    <text evidence="2 10">Belongs to the class-IV pyridoxal-phosphate-dependent aminotransferase family.</text>
</comment>
<dbReference type="KEGG" id="hbs:IPV69_16560"/>
<evidence type="ECO:0000313" key="13">
    <source>
        <dbReference type="EMBL" id="QOV87887.1"/>
    </source>
</evidence>
<dbReference type="GO" id="GO:0008652">
    <property type="term" value="P:amino acid biosynthetic process"/>
    <property type="evidence" value="ECO:0007669"/>
    <property type="project" value="UniProtKB-ARBA"/>
</dbReference>
<dbReference type="GO" id="GO:0005829">
    <property type="term" value="C:cytosol"/>
    <property type="evidence" value="ECO:0007669"/>
    <property type="project" value="TreeGrafter"/>
</dbReference>
<dbReference type="GO" id="GO:0047810">
    <property type="term" value="F:D-alanine-2-oxoglutarate aminotransferase activity"/>
    <property type="evidence" value="ECO:0007669"/>
    <property type="project" value="UniProtKB-EC"/>
</dbReference>
<evidence type="ECO:0000313" key="14">
    <source>
        <dbReference type="Proteomes" id="UP000593765"/>
    </source>
</evidence>
<dbReference type="EMBL" id="CP063458">
    <property type="protein sequence ID" value="QOV87887.1"/>
    <property type="molecule type" value="Genomic_DNA"/>
</dbReference>
<dbReference type="InterPro" id="IPR001544">
    <property type="entry name" value="Aminotrans_IV"/>
</dbReference>
<evidence type="ECO:0000256" key="10">
    <source>
        <dbReference type="RuleBase" id="RU004106"/>
    </source>
</evidence>
<dbReference type="CDD" id="cd01558">
    <property type="entry name" value="D-AAT_like"/>
    <property type="match status" value="1"/>
</dbReference>
<dbReference type="PANTHER" id="PTHR42743">
    <property type="entry name" value="AMINO-ACID AMINOTRANSFERASE"/>
    <property type="match status" value="1"/>
</dbReference>
<dbReference type="InterPro" id="IPR043131">
    <property type="entry name" value="BCAT-like_N"/>
</dbReference>
<protein>
    <recommendedName>
        <fullName evidence="5 12">D-alanine aminotransferase</fullName>
        <ecNumber evidence="4 12">2.6.1.21</ecNumber>
    </recommendedName>
</protein>
<dbReference type="Gene3D" id="3.30.470.10">
    <property type="match status" value="1"/>
</dbReference>
<reference evidence="13 14" key="1">
    <citation type="submission" date="2020-10" db="EMBL/GenBank/DDBJ databases">
        <title>Wide distribution of Phycisphaera-like planctomycetes from WD2101 soil group in peatlands and genome analysis of the first cultivated representative.</title>
        <authorList>
            <person name="Dedysh S.N."/>
            <person name="Beletsky A.V."/>
            <person name="Ivanova A."/>
            <person name="Kulichevskaya I.S."/>
            <person name="Suzina N.E."/>
            <person name="Philippov D.A."/>
            <person name="Rakitin A.L."/>
            <person name="Mardanov A.V."/>
            <person name="Ravin N.V."/>
        </authorList>
    </citation>
    <scope>NUCLEOTIDE SEQUENCE [LARGE SCALE GENOMIC DNA]</scope>
    <source>
        <strain evidence="13 14">M1803</strain>
    </source>
</reference>
<dbReference type="PROSITE" id="PS00770">
    <property type="entry name" value="AA_TRANSFER_CLASS_4"/>
    <property type="match status" value="1"/>
</dbReference>
<evidence type="ECO:0000256" key="7">
    <source>
        <dbReference type="ARBA" id="ARBA00022679"/>
    </source>
</evidence>
<evidence type="ECO:0000256" key="11">
    <source>
        <dbReference type="RuleBase" id="RU004516"/>
    </source>
</evidence>
<comment type="function">
    <text evidence="12">Acts on the D-isomers of alanine, leucine, aspartate, glutamate, aminobutyrate, norvaline and asparagine. The enzyme transfers an amino group from a substrate D-amino acid to the pyridoxal phosphate cofactor to form pyridoxamine and an alpha-keto acid in the first half-reaction.</text>
</comment>
<dbReference type="GO" id="GO:0046416">
    <property type="term" value="P:D-amino acid metabolic process"/>
    <property type="evidence" value="ECO:0007669"/>
    <property type="project" value="InterPro"/>
</dbReference>
<dbReference type="EC" id="2.6.1.21" evidence="4 12"/>
<dbReference type="Proteomes" id="UP000593765">
    <property type="component" value="Chromosome"/>
</dbReference>
<evidence type="ECO:0000256" key="9">
    <source>
        <dbReference type="ARBA" id="ARBA00047911"/>
    </source>
</evidence>
<dbReference type="GO" id="GO:0046394">
    <property type="term" value="P:carboxylic acid biosynthetic process"/>
    <property type="evidence" value="ECO:0007669"/>
    <property type="project" value="UniProtKB-ARBA"/>
</dbReference>
<evidence type="ECO:0000256" key="8">
    <source>
        <dbReference type="ARBA" id="ARBA00022898"/>
    </source>
</evidence>
<dbReference type="InterPro" id="IPR005784">
    <property type="entry name" value="D_amino_transT"/>
</dbReference>